<keyword evidence="2" id="KW-1185">Reference proteome</keyword>
<dbReference type="Proteomes" id="UP000298663">
    <property type="component" value="Unassembled WGS sequence"/>
</dbReference>
<sequence>MKKQVIGNYKQHESTIISIQRGDINLVIYCFKKRLTVLCNGNTLRNSLDEQVRGREIRKYICKLCNN</sequence>
<gene>
    <name evidence="1" type="ORF">L596_013277</name>
</gene>
<proteinExistence type="predicted"/>
<dbReference type="EMBL" id="AZBU02000003">
    <property type="protein sequence ID" value="TKR89132.1"/>
    <property type="molecule type" value="Genomic_DNA"/>
</dbReference>
<name>A0A4U5NZU6_STECR</name>
<organism evidence="1 2">
    <name type="scientific">Steinernema carpocapsae</name>
    <name type="common">Entomopathogenic nematode</name>
    <dbReference type="NCBI Taxonomy" id="34508"/>
    <lineage>
        <taxon>Eukaryota</taxon>
        <taxon>Metazoa</taxon>
        <taxon>Ecdysozoa</taxon>
        <taxon>Nematoda</taxon>
        <taxon>Chromadorea</taxon>
        <taxon>Rhabditida</taxon>
        <taxon>Tylenchina</taxon>
        <taxon>Panagrolaimomorpha</taxon>
        <taxon>Strongyloidoidea</taxon>
        <taxon>Steinernematidae</taxon>
        <taxon>Steinernema</taxon>
    </lineage>
</organism>
<accession>A0A4U5NZU6</accession>
<dbReference type="AlphaFoldDB" id="A0A4U5NZU6"/>
<protein>
    <submittedName>
        <fullName evidence="1">Uncharacterized protein</fullName>
    </submittedName>
</protein>
<evidence type="ECO:0000313" key="2">
    <source>
        <dbReference type="Proteomes" id="UP000298663"/>
    </source>
</evidence>
<reference evidence="1 2" key="1">
    <citation type="journal article" date="2015" name="Genome Biol.">
        <title>Comparative genomics of Steinernema reveals deeply conserved gene regulatory networks.</title>
        <authorList>
            <person name="Dillman A.R."/>
            <person name="Macchietto M."/>
            <person name="Porter C.F."/>
            <person name="Rogers A."/>
            <person name="Williams B."/>
            <person name="Antoshechkin I."/>
            <person name="Lee M.M."/>
            <person name="Goodwin Z."/>
            <person name="Lu X."/>
            <person name="Lewis E.E."/>
            <person name="Goodrich-Blair H."/>
            <person name="Stock S.P."/>
            <person name="Adams B.J."/>
            <person name="Sternberg P.W."/>
            <person name="Mortazavi A."/>
        </authorList>
    </citation>
    <scope>NUCLEOTIDE SEQUENCE [LARGE SCALE GENOMIC DNA]</scope>
    <source>
        <strain evidence="1 2">ALL</strain>
    </source>
</reference>
<evidence type="ECO:0000313" key="1">
    <source>
        <dbReference type="EMBL" id="TKR89132.1"/>
    </source>
</evidence>
<reference evidence="1 2" key="2">
    <citation type="journal article" date="2019" name="G3 (Bethesda)">
        <title>Hybrid Assembly of the Genome of the Entomopathogenic Nematode Steinernema carpocapsae Identifies the X-Chromosome.</title>
        <authorList>
            <person name="Serra L."/>
            <person name="Macchietto M."/>
            <person name="Macias-Munoz A."/>
            <person name="McGill C.J."/>
            <person name="Rodriguez I.M."/>
            <person name="Rodriguez B."/>
            <person name="Murad R."/>
            <person name="Mortazavi A."/>
        </authorList>
    </citation>
    <scope>NUCLEOTIDE SEQUENCE [LARGE SCALE GENOMIC DNA]</scope>
    <source>
        <strain evidence="1 2">ALL</strain>
    </source>
</reference>
<comment type="caution">
    <text evidence="1">The sequence shown here is derived from an EMBL/GenBank/DDBJ whole genome shotgun (WGS) entry which is preliminary data.</text>
</comment>